<dbReference type="AlphaFoldDB" id="A0A803LFV4"/>
<keyword evidence="3" id="KW-1185">Reference proteome</keyword>
<name>A0A803LFV4_CHEQI</name>
<proteinExistence type="predicted"/>
<dbReference type="GO" id="GO:0046983">
    <property type="term" value="F:protein dimerization activity"/>
    <property type="evidence" value="ECO:0007669"/>
    <property type="project" value="InterPro"/>
</dbReference>
<dbReference type="PANTHER" id="PTHR32166">
    <property type="entry name" value="OSJNBA0013A04.12 PROTEIN"/>
    <property type="match status" value="1"/>
</dbReference>
<dbReference type="EnsemblPlants" id="AUR62012060-RA">
    <property type="protein sequence ID" value="AUR62012060-RA:cds"/>
    <property type="gene ID" value="AUR62012060"/>
</dbReference>
<evidence type="ECO:0000313" key="3">
    <source>
        <dbReference type="Proteomes" id="UP000596660"/>
    </source>
</evidence>
<dbReference type="Proteomes" id="UP000596660">
    <property type="component" value="Unplaced"/>
</dbReference>
<reference evidence="2" key="1">
    <citation type="journal article" date="2017" name="Nature">
        <title>The genome of Chenopodium quinoa.</title>
        <authorList>
            <person name="Jarvis D.E."/>
            <person name="Ho Y.S."/>
            <person name="Lightfoot D.J."/>
            <person name="Schmoeckel S.M."/>
            <person name="Li B."/>
            <person name="Borm T.J.A."/>
            <person name="Ohyanagi H."/>
            <person name="Mineta K."/>
            <person name="Michell C.T."/>
            <person name="Saber N."/>
            <person name="Kharbatia N.M."/>
            <person name="Rupper R.R."/>
            <person name="Sharp A.R."/>
            <person name="Dally N."/>
            <person name="Boughton B.A."/>
            <person name="Woo Y.H."/>
            <person name="Gao G."/>
            <person name="Schijlen E.G.W.M."/>
            <person name="Guo X."/>
            <person name="Momin A.A."/>
            <person name="Negrao S."/>
            <person name="Al-Babili S."/>
            <person name="Gehring C."/>
            <person name="Roessner U."/>
            <person name="Jung C."/>
            <person name="Murphy K."/>
            <person name="Arold S.T."/>
            <person name="Gojobori T."/>
            <person name="van der Linden C.G."/>
            <person name="van Loo E.N."/>
            <person name="Jellen E.N."/>
            <person name="Maughan P.J."/>
            <person name="Tester M."/>
        </authorList>
    </citation>
    <scope>NUCLEOTIDE SEQUENCE [LARGE SCALE GENOMIC DNA]</scope>
    <source>
        <strain evidence="2">cv. PI 614886</strain>
    </source>
</reference>
<dbReference type="Pfam" id="PF05699">
    <property type="entry name" value="Dimer_Tnp_hAT"/>
    <property type="match status" value="1"/>
</dbReference>
<evidence type="ECO:0000259" key="1">
    <source>
        <dbReference type="Pfam" id="PF05699"/>
    </source>
</evidence>
<dbReference type="PANTHER" id="PTHR32166:SF81">
    <property type="entry name" value="OS06G0658400 PROTEIN"/>
    <property type="match status" value="1"/>
</dbReference>
<organism evidence="2 3">
    <name type="scientific">Chenopodium quinoa</name>
    <name type="common">Quinoa</name>
    <dbReference type="NCBI Taxonomy" id="63459"/>
    <lineage>
        <taxon>Eukaryota</taxon>
        <taxon>Viridiplantae</taxon>
        <taxon>Streptophyta</taxon>
        <taxon>Embryophyta</taxon>
        <taxon>Tracheophyta</taxon>
        <taxon>Spermatophyta</taxon>
        <taxon>Magnoliopsida</taxon>
        <taxon>eudicotyledons</taxon>
        <taxon>Gunneridae</taxon>
        <taxon>Pentapetalae</taxon>
        <taxon>Caryophyllales</taxon>
        <taxon>Chenopodiaceae</taxon>
        <taxon>Chenopodioideae</taxon>
        <taxon>Atripliceae</taxon>
        <taxon>Chenopodium</taxon>
    </lineage>
</organism>
<dbReference type="SUPFAM" id="SSF53098">
    <property type="entry name" value="Ribonuclease H-like"/>
    <property type="match status" value="1"/>
</dbReference>
<dbReference type="OMA" id="DEMHIRY"/>
<evidence type="ECO:0000313" key="2">
    <source>
        <dbReference type="EnsemblPlants" id="AUR62012060-RA:cds"/>
    </source>
</evidence>
<protein>
    <recommendedName>
        <fullName evidence="1">HAT C-terminal dimerisation domain-containing protein</fullName>
    </recommendedName>
</protein>
<accession>A0A803LFV4</accession>
<dbReference type="InterPro" id="IPR008906">
    <property type="entry name" value="HATC_C_dom"/>
</dbReference>
<feature type="domain" description="HAT C-terminal dimerisation" evidence="1">
    <location>
        <begin position="244"/>
        <end position="312"/>
    </location>
</feature>
<reference evidence="2" key="2">
    <citation type="submission" date="2021-03" db="UniProtKB">
        <authorList>
            <consortium name="EnsemblPlants"/>
        </authorList>
    </citation>
    <scope>IDENTIFICATION</scope>
</reference>
<dbReference type="InterPro" id="IPR012337">
    <property type="entry name" value="RNaseH-like_sf"/>
</dbReference>
<sequence>MFLYVEDLFGVEKTGKAIADFLLTSIDEVGPSNILQVVTDNAANCKLSECREALATNIVVRAWKDWVNSGDERTKALGKEVASTIIHDEFWDEFDNILAITKPIYLMIKFADGEGHKMGELYENMDCMIGEINDVIKNNKHHADREKMNEILLSRWEKLNITMHCLGFALNPFFYDTNYLQSPAPGGEPRRAPKYDREVVQGVIKAFDKIAEDEEERRVLRQQLATFQDKGGIFGTLSAKVDDVTMSPISWWSTYGAETPELVEIVVKVLSQPITSSSAERVWSTYSYIHNIKRNTLNSLRADKLVFIHTNIRLISRFTASYKDGPYRKWDLNPETTYLNDSAVRFEDSRWREGLDFLEGGDEMHIRYLNLRGNDS</sequence>
<dbReference type="Gramene" id="AUR62012060-RA">
    <property type="protein sequence ID" value="AUR62012060-RA:cds"/>
    <property type="gene ID" value="AUR62012060"/>
</dbReference>